<comment type="subcellular location">
    <subcellularLocation>
        <location evidence="1">Membrane</location>
    </subcellularLocation>
</comment>
<evidence type="ECO:0000256" key="8">
    <source>
        <dbReference type="PROSITE-ProRule" id="PRU00175"/>
    </source>
</evidence>
<keyword evidence="12" id="KW-1185">Reference proteome</keyword>
<gene>
    <name evidence="11" type="ORF">FCM35_KLT00977</name>
</gene>
<evidence type="ECO:0000256" key="4">
    <source>
        <dbReference type="ARBA" id="ARBA00022771"/>
    </source>
</evidence>
<dbReference type="Pfam" id="PF13639">
    <property type="entry name" value="zf-RING_2"/>
    <property type="match status" value="1"/>
</dbReference>
<dbReference type="GO" id="GO:0008270">
    <property type="term" value="F:zinc ion binding"/>
    <property type="evidence" value="ECO:0007669"/>
    <property type="project" value="UniProtKB-KW"/>
</dbReference>
<dbReference type="PANTHER" id="PTHR46539:SF1">
    <property type="entry name" value="E3 UBIQUITIN-PROTEIN LIGASE ATL42"/>
    <property type="match status" value="1"/>
</dbReference>
<dbReference type="InterPro" id="IPR013083">
    <property type="entry name" value="Znf_RING/FYVE/PHD"/>
</dbReference>
<evidence type="ECO:0000313" key="12">
    <source>
        <dbReference type="Proteomes" id="UP000623129"/>
    </source>
</evidence>
<feature type="domain" description="RING-type" evidence="10">
    <location>
        <begin position="126"/>
        <end position="168"/>
    </location>
</feature>
<evidence type="ECO:0000256" key="6">
    <source>
        <dbReference type="ARBA" id="ARBA00022989"/>
    </source>
</evidence>
<evidence type="ECO:0000256" key="3">
    <source>
        <dbReference type="ARBA" id="ARBA00022723"/>
    </source>
</evidence>
<dbReference type="Proteomes" id="UP000623129">
    <property type="component" value="Unassembled WGS sequence"/>
</dbReference>
<dbReference type="OrthoDB" id="596633at2759"/>
<dbReference type="EMBL" id="SWLB01000010">
    <property type="protein sequence ID" value="KAF3333286.1"/>
    <property type="molecule type" value="Genomic_DNA"/>
</dbReference>
<evidence type="ECO:0000256" key="1">
    <source>
        <dbReference type="ARBA" id="ARBA00004370"/>
    </source>
</evidence>
<dbReference type="InterPro" id="IPR001841">
    <property type="entry name" value="Znf_RING"/>
</dbReference>
<dbReference type="Gene3D" id="3.30.40.10">
    <property type="entry name" value="Zinc/RING finger domain, C3HC4 (zinc finger)"/>
    <property type="match status" value="1"/>
</dbReference>
<evidence type="ECO:0000313" key="11">
    <source>
        <dbReference type="EMBL" id="KAF3333286.1"/>
    </source>
</evidence>
<keyword evidence="3" id="KW-0479">Metal-binding</keyword>
<evidence type="ECO:0000256" key="2">
    <source>
        <dbReference type="ARBA" id="ARBA00022692"/>
    </source>
</evidence>
<dbReference type="SMART" id="SM00184">
    <property type="entry name" value="RING"/>
    <property type="match status" value="1"/>
</dbReference>
<organism evidence="11 12">
    <name type="scientific">Carex littledalei</name>
    <dbReference type="NCBI Taxonomy" id="544730"/>
    <lineage>
        <taxon>Eukaryota</taxon>
        <taxon>Viridiplantae</taxon>
        <taxon>Streptophyta</taxon>
        <taxon>Embryophyta</taxon>
        <taxon>Tracheophyta</taxon>
        <taxon>Spermatophyta</taxon>
        <taxon>Magnoliopsida</taxon>
        <taxon>Liliopsida</taxon>
        <taxon>Poales</taxon>
        <taxon>Cyperaceae</taxon>
        <taxon>Cyperoideae</taxon>
        <taxon>Cariceae</taxon>
        <taxon>Carex</taxon>
        <taxon>Carex subgen. Euthyceras</taxon>
    </lineage>
</organism>
<dbReference type="AlphaFoldDB" id="A0A833R4X6"/>
<evidence type="ECO:0000256" key="7">
    <source>
        <dbReference type="ARBA" id="ARBA00023136"/>
    </source>
</evidence>
<keyword evidence="2 9" id="KW-0812">Transmembrane</keyword>
<comment type="caution">
    <text evidence="11">The sequence shown here is derived from an EMBL/GenBank/DDBJ whole genome shotgun (WGS) entry which is preliminary data.</text>
</comment>
<dbReference type="PROSITE" id="PS50089">
    <property type="entry name" value="ZF_RING_2"/>
    <property type="match status" value="1"/>
</dbReference>
<protein>
    <submittedName>
        <fullName evidence="11">RING-H2 finger protein ATL47</fullName>
    </submittedName>
</protein>
<reference evidence="11" key="1">
    <citation type="submission" date="2020-01" db="EMBL/GenBank/DDBJ databases">
        <title>Genome sequence of Kobresia littledalei, the first chromosome-level genome in the family Cyperaceae.</title>
        <authorList>
            <person name="Qu G."/>
        </authorList>
    </citation>
    <scope>NUCLEOTIDE SEQUENCE</scope>
    <source>
        <strain evidence="11">C.B.Clarke</strain>
        <tissue evidence="11">Leaf</tissue>
    </source>
</reference>
<evidence type="ECO:0000259" key="10">
    <source>
        <dbReference type="PROSITE" id="PS50089"/>
    </source>
</evidence>
<feature type="transmembrane region" description="Helical" evidence="9">
    <location>
        <begin position="40"/>
        <end position="70"/>
    </location>
</feature>
<keyword evidence="5" id="KW-0862">Zinc</keyword>
<evidence type="ECO:0000256" key="5">
    <source>
        <dbReference type="ARBA" id="ARBA00022833"/>
    </source>
</evidence>
<proteinExistence type="predicted"/>
<evidence type="ECO:0000256" key="9">
    <source>
        <dbReference type="SAM" id="Phobius"/>
    </source>
</evidence>
<feature type="transmembrane region" description="Helical" evidence="9">
    <location>
        <begin position="12"/>
        <end position="34"/>
    </location>
</feature>
<keyword evidence="7 9" id="KW-0472">Membrane</keyword>
<name>A0A833R4X6_9POAL</name>
<sequence length="185" mass="21170">MPKIMYLHNWEDCFHFFTGLLSFITFSAGLILSSPSHIPILFWFSLFAPVLVPLCMYSLFFSVIGALYAIGMALQLLKNSKARLHAFPTELHEARDFSDGFHYESIVDSLPTYLYEQKPTDNDCTCPVCKEEVQQGDVMALLPVCVHSFHKTCLVPWLITSMTCPICRCRVDQEIPREVVIFSDY</sequence>
<accession>A0A833R4X6</accession>
<keyword evidence="4 8" id="KW-0863">Zinc-finger</keyword>
<dbReference type="SUPFAM" id="SSF57850">
    <property type="entry name" value="RING/U-box"/>
    <property type="match status" value="1"/>
</dbReference>
<keyword evidence="6 9" id="KW-1133">Transmembrane helix</keyword>
<dbReference type="GO" id="GO:0016020">
    <property type="term" value="C:membrane"/>
    <property type="evidence" value="ECO:0007669"/>
    <property type="project" value="UniProtKB-SubCell"/>
</dbReference>
<dbReference type="PANTHER" id="PTHR46539">
    <property type="entry name" value="E3 UBIQUITIN-PROTEIN LIGASE ATL42"/>
    <property type="match status" value="1"/>
</dbReference>